<evidence type="ECO:0000313" key="2">
    <source>
        <dbReference type="EMBL" id="VFK58899.1"/>
    </source>
</evidence>
<evidence type="ECO:0000313" key="1">
    <source>
        <dbReference type="EMBL" id="VFK46266.1"/>
    </source>
</evidence>
<organism evidence="2">
    <name type="scientific">Candidatus Kentrum sp. TC</name>
    <dbReference type="NCBI Taxonomy" id="2126339"/>
    <lineage>
        <taxon>Bacteria</taxon>
        <taxon>Pseudomonadati</taxon>
        <taxon>Pseudomonadota</taxon>
        <taxon>Gammaproteobacteria</taxon>
        <taxon>Candidatus Kentrum</taxon>
    </lineage>
</organism>
<dbReference type="InterPro" id="IPR036782">
    <property type="entry name" value="NE0471-like_N"/>
</dbReference>
<name>A0A450ZYM8_9GAMM</name>
<evidence type="ECO:0008006" key="3">
    <source>
        <dbReference type="Google" id="ProtNLM"/>
    </source>
</evidence>
<sequence length="74" mass="8592">MNPGVEDVTPNDDYSIDILFDNGERKAFDMKPYLDKGISRKPRGPELFKTVRPVMDSVQWKDGQDFSRVLCIWI</sequence>
<dbReference type="InterPro" id="IPR018841">
    <property type="entry name" value="DUF2442"/>
</dbReference>
<dbReference type="Gene3D" id="3.30.2020.10">
    <property type="entry name" value="NE0471-like N-terminal domain"/>
    <property type="match status" value="1"/>
</dbReference>
<protein>
    <recommendedName>
        <fullName evidence="3">DUF2442 domain-containing protein</fullName>
    </recommendedName>
</protein>
<dbReference type="SUPFAM" id="SSF143880">
    <property type="entry name" value="NE0471 N-terminal domain-like"/>
    <property type="match status" value="1"/>
</dbReference>
<reference evidence="2" key="1">
    <citation type="submission" date="2019-02" db="EMBL/GenBank/DDBJ databases">
        <authorList>
            <person name="Gruber-Vodicka R. H."/>
            <person name="Seah K. B. B."/>
        </authorList>
    </citation>
    <scope>NUCLEOTIDE SEQUENCE</scope>
    <source>
        <strain evidence="1">BECK_BZ123</strain>
        <strain evidence="2">BECK_BZ126</strain>
    </source>
</reference>
<dbReference type="EMBL" id="CAADFW010000027">
    <property type="protein sequence ID" value="VFK58899.1"/>
    <property type="molecule type" value="Genomic_DNA"/>
</dbReference>
<dbReference type="Pfam" id="PF10387">
    <property type="entry name" value="DUF2442"/>
    <property type="match status" value="1"/>
</dbReference>
<accession>A0A450ZYM8</accession>
<proteinExistence type="predicted"/>
<dbReference type="EMBL" id="CAADFS010000029">
    <property type="protein sequence ID" value="VFK46266.1"/>
    <property type="molecule type" value="Genomic_DNA"/>
</dbReference>
<gene>
    <name evidence="1" type="ORF">BECKTC1821D_GA0114238_102931</name>
    <name evidence="2" type="ORF">BECKTC1821F_GA0114240_102731</name>
</gene>
<dbReference type="AlphaFoldDB" id="A0A450ZYM8"/>